<accession>A0A1Y4MP70</accession>
<keyword evidence="1" id="KW-0175">Coiled coil</keyword>
<dbReference type="EMBL" id="NFKP01000037">
    <property type="protein sequence ID" value="OUP66956.1"/>
    <property type="molecule type" value="Genomic_DNA"/>
</dbReference>
<dbReference type="Proteomes" id="UP000196386">
    <property type="component" value="Unassembled WGS sequence"/>
</dbReference>
<reference evidence="3" key="1">
    <citation type="submission" date="2017-04" db="EMBL/GenBank/DDBJ databases">
        <title>Function of individual gut microbiota members based on whole genome sequencing of pure cultures obtained from chicken caecum.</title>
        <authorList>
            <person name="Medvecky M."/>
            <person name="Cejkova D."/>
            <person name="Polansky O."/>
            <person name="Karasova D."/>
            <person name="Kubasova T."/>
            <person name="Cizek A."/>
            <person name="Rychlik I."/>
        </authorList>
    </citation>
    <scope>NUCLEOTIDE SEQUENCE [LARGE SCALE GENOMIC DNA]</scope>
    <source>
        <strain evidence="3">An175</strain>
    </source>
</reference>
<evidence type="ECO:0000313" key="2">
    <source>
        <dbReference type="EMBL" id="OUP66956.1"/>
    </source>
</evidence>
<evidence type="ECO:0000313" key="3">
    <source>
        <dbReference type="Proteomes" id="UP000196386"/>
    </source>
</evidence>
<organism evidence="2 3">
    <name type="scientific">Anaerotruncus colihominis</name>
    <dbReference type="NCBI Taxonomy" id="169435"/>
    <lineage>
        <taxon>Bacteria</taxon>
        <taxon>Bacillati</taxon>
        <taxon>Bacillota</taxon>
        <taxon>Clostridia</taxon>
        <taxon>Eubacteriales</taxon>
        <taxon>Oscillospiraceae</taxon>
        <taxon>Anaerotruncus</taxon>
    </lineage>
</organism>
<feature type="coiled-coil region" evidence="1">
    <location>
        <begin position="12"/>
        <end position="74"/>
    </location>
</feature>
<evidence type="ECO:0008006" key="4">
    <source>
        <dbReference type="Google" id="ProtNLM"/>
    </source>
</evidence>
<gene>
    <name evidence="2" type="ORF">B5F11_18845</name>
</gene>
<dbReference type="AlphaFoldDB" id="A0A1Y4MP70"/>
<evidence type="ECO:0000256" key="1">
    <source>
        <dbReference type="SAM" id="Coils"/>
    </source>
</evidence>
<comment type="caution">
    <text evidence="2">The sequence shown here is derived from an EMBL/GenBank/DDBJ whole genome shotgun (WGS) entry which is preliminary data.</text>
</comment>
<protein>
    <recommendedName>
        <fullName evidence="4">DUF5082 domain-containing protein</fullName>
    </recommendedName>
</protein>
<proteinExistence type="predicted"/>
<name>A0A1Y4MP70_9FIRM</name>
<sequence length="91" mass="10518">MEAIMQNKESIVKEIETKRRRLELYYKREEEMLAGGVQSYGIGSRNLARYSTDLKEVRDAIQTLEEEIQTLEGSLSGQCPRRALGVVPRDW</sequence>